<evidence type="ECO:0000259" key="2">
    <source>
        <dbReference type="SMART" id="SM01008"/>
    </source>
</evidence>
<feature type="chain" id="PRO_5010363804" evidence="1">
    <location>
        <begin position="33"/>
        <end position="731"/>
    </location>
</feature>
<dbReference type="Pfam" id="PF20256">
    <property type="entry name" value="MoCoBD_2"/>
    <property type="match status" value="2"/>
</dbReference>
<dbReference type="InterPro" id="IPR052516">
    <property type="entry name" value="N-heterocyclic_Hydroxylase"/>
</dbReference>
<evidence type="ECO:0000256" key="1">
    <source>
        <dbReference type="SAM" id="SignalP"/>
    </source>
</evidence>
<dbReference type="Pfam" id="PF02738">
    <property type="entry name" value="MoCoBD_1"/>
    <property type="match status" value="1"/>
</dbReference>
<dbReference type="InterPro" id="IPR012368">
    <property type="entry name" value="OxRdtase_Mopterin-bd_su_IorB"/>
</dbReference>
<feature type="signal peptide" evidence="1">
    <location>
        <begin position="1"/>
        <end position="32"/>
    </location>
</feature>
<dbReference type="OrthoDB" id="9767994at2"/>
<dbReference type="Proteomes" id="UP000183685">
    <property type="component" value="Unassembled WGS sequence"/>
</dbReference>
<keyword evidence="1" id="KW-0732">Signal</keyword>
<dbReference type="RefSeq" id="WP_068307471.1">
    <property type="nucleotide sequence ID" value="NZ_FNAK01000005.1"/>
</dbReference>
<feature type="domain" description="Aldehyde oxidase/xanthine dehydrogenase a/b hammerhead" evidence="2">
    <location>
        <begin position="212"/>
        <end position="303"/>
    </location>
</feature>
<dbReference type="Gene3D" id="3.30.365.10">
    <property type="entry name" value="Aldehyde oxidase/xanthine dehydrogenase, molybdopterin binding domain"/>
    <property type="match status" value="4"/>
</dbReference>
<dbReference type="PANTHER" id="PTHR47495">
    <property type="entry name" value="ALDEHYDE DEHYDROGENASE"/>
    <property type="match status" value="1"/>
</dbReference>
<evidence type="ECO:0000313" key="4">
    <source>
        <dbReference type="Proteomes" id="UP000183685"/>
    </source>
</evidence>
<dbReference type="InterPro" id="IPR008274">
    <property type="entry name" value="AldOxase/xan_DH_MoCoBD1"/>
</dbReference>
<dbReference type="SMART" id="SM01008">
    <property type="entry name" value="Ald_Xan_dh_C"/>
    <property type="match status" value="1"/>
</dbReference>
<accession>A0A1G7B7F2</accession>
<keyword evidence="4" id="KW-1185">Reference proteome</keyword>
<dbReference type="AlphaFoldDB" id="A0A1G7B7F2"/>
<name>A0A1G7B7F2_9PROT</name>
<proteinExistence type="predicted"/>
<reference evidence="3 4" key="1">
    <citation type="submission" date="2016-10" db="EMBL/GenBank/DDBJ databases">
        <authorList>
            <person name="de Groot N.N."/>
        </authorList>
    </citation>
    <scope>NUCLEOTIDE SEQUENCE [LARGE SCALE GENOMIC DNA]</scope>
    <source>
        <strain evidence="3 4">CGMCC 1.9109</strain>
    </source>
</reference>
<dbReference type="STRING" id="637679.GCA_001550055_03565"/>
<dbReference type="GO" id="GO:0016491">
    <property type="term" value="F:oxidoreductase activity"/>
    <property type="evidence" value="ECO:0007669"/>
    <property type="project" value="InterPro"/>
</dbReference>
<sequence length="731" mass="79940">MTNHVSRRSFLKSAAGTTALVLSISSTPSVLATDTDNSGNVTPCLRFTEDGQIFVCVPIPDMGQGMITTAAQIIAEELDLDPNQTSIEMMAFQGHADAEGRASEGPMPQGAGGSLSTMMVWGPLRHTAAYARDLFLHAAAIRWSVPLNHLETRNGAVYNKNTKVSLPYKYLVSDTRRADYTVLRGNTTPKAAKDRTLIGRDQRNVHALAIATGQPIFGIDSDIPDMKHAVIRRCPHLNGSLVSYDRDALLALPGVKHVIEIARRPDDLSRPRILPAGLAIIADSFWQAKKAADMAEIEWDGSRAAGESSAALKARMAEHLETGEVADSKEGGDLAKAMAEADKVIEATYYHPHWAHACMEPHNCIADVKADSAEIWTSHQSITESINAAAAATDLPISKITSNVMRCGTGLGRKYAPDFVMEACILSKAIGAPVKVTWTREDEMEQDHVNPSAMYRMRAAVDAKGRLTGWHVRTAADGWIRNAAMEPPMGLVDNYRGEWGYIENNVRRGPWRGPQHNTAAWVIQGFLNEVAIAAGKDPLDFLLDLYSRKDFQKLDTWPFPLLEYERFRKILKAVAKDARYGRRMPDGWGQGIAIYHTFSGTCAHVVEIEMIGDTDYRVHKVTSAIDCGLAVNPLGVRAQVEGGINDGLSAAKYGNFRFEDGVPVTNNFDSYQMMRIGEAPPEINVRIMDFGDEDPRGTGEVALPPLIPALTNAIFAASGKRVRTLPISENL</sequence>
<gene>
    <name evidence="3" type="ORF">SAMN04488071_2400</name>
</gene>
<dbReference type="EMBL" id="FNAK01000005">
    <property type="protein sequence ID" value="SDE23044.1"/>
    <property type="molecule type" value="Genomic_DNA"/>
</dbReference>
<dbReference type="InterPro" id="IPR037165">
    <property type="entry name" value="AldOxase/xan_DH_Mopterin-bd_sf"/>
</dbReference>
<organism evidence="3 4">
    <name type="scientific">Kordiimonas lacus</name>
    <dbReference type="NCBI Taxonomy" id="637679"/>
    <lineage>
        <taxon>Bacteria</taxon>
        <taxon>Pseudomonadati</taxon>
        <taxon>Pseudomonadota</taxon>
        <taxon>Alphaproteobacteria</taxon>
        <taxon>Kordiimonadales</taxon>
        <taxon>Kordiimonadaceae</taxon>
        <taxon>Kordiimonas</taxon>
    </lineage>
</organism>
<dbReference type="PROSITE" id="PS51318">
    <property type="entry name" value="TAT"/>
    <property type="match status" value="1"/>
</dbReference>
<dbReference type="InterPro" id="IPR000674">
    <property type="entry name" value="Ald_Oxase/Xan_DH_a/b"/>
</dbReference>
<dbReference type="PIRSF" id="PIRSF036389">
    <property type="entry name" value="IOR_B"/>
    <property type="match status" value="1"/>
</dbReference>
<dbReference type="PANTHER" id="PTHR47495:SF1">
    <property type="entry name" value="BLL3820 PROTEIN"/>
    <property type="match status" value="1"/>
</dbReference>
<dbReference type="InterPro" id="IPR046867">
    <property type="entry name" value="AldOxase/xan_DH_MoCoBD2"/>
</dbReference>
<evidence type="ECO:0000313" key="3">
    <source>
        <dbReference type="EMBL" id="SDE23044.1"/>
    </source>
</evidence>
<dbReference type="InterPro" id="IPR006311">
    <property type="entry name" value="TAT_signal"/>
</dbReference>
<dbReference type="SUPFAM" id="SSF56003">
    <property type="entry name" value="Molybdenum cofactor-binding domain"/>
    <property type="match status" value="2"/>
</dbReference>
<protein>
    <submittedName>
        <fullName evidence="3">Isoquinoline 1-oxidoreductase, beta subunit</fullName>
    </submittedName>
</protein>
<dbReference type="Gene3D" id="3.90.1170.50">
    <property type="entry name" value="Aldehyde oxidase/xanthine dehydrogenase, a/b hammerhead"/>
    <property type="match status" value="1"/>
</dbReference>